<keyword evidence="2" id="KW-1185">Reference proteome</keyword>
<reference evidence="1 2" key="1">
    <citation type="submission" date="2018-07" db="EMBL/GenBank/DDBJ databases">
        <title>A draft genome of a endophytic bacteria, a new species of Pedobacter.</title>
        <authorList>
            <person name="Zhang Z.D."/>
            <person name="Chen Z.J."/>
        </authorList>
    </citation>
    <scope>NUCLEOTIDE SEQUENCE [LARGE SCALE GENOMIC DNA]</scope>
    <source>
        <strain evidence="1 2">RS10</strain>
    </source>
</reference>
<dbReference type="RefSeq" id="WP_113950875.1">
    <property type="nucleotide sequence ID" value="NZ_QNQU01000021.1"/>
</dbReference>
<organism evidence="1 2">
    <name type="scientific">Pedobacter miscanthi</name>
    <dbReference type="NCBI Taxonomy" id="2259170"/>
    <lineage>
        <taxon>Bacteria</taxon>
        <taxon>Pseudomonadati</taxon>
        <taxon>Bacteroidota</taxon>
        <taxon>Sphingobacteriia</taxon>
        <taxon>Sphingobacteriales</taxon>
        <taxon>Sphingobacteriaceae</taxon>
        <taxon>Pedobacter</taxon>
    </lineage>
</organism>
<evidence type="ECO:0000313" key="1">
    <source>
        <dbReference type="EMBL" id="RBQ03561.1"/>
    </source>
</evidence>
<proteinExistence type="predicted"/>
<dbReference type="EMBL" id="QNQU01000021">
    <property type="protein sequence ID" value="RBQ03561.1"/>
    <property type="molecule type" value="Genomic_DNA"/>
</dbReference>
<protein>
    <submittedName>
        <fullName evidence="1">Glycosyltransferase</fullName>
    </submittedName>
</protein>
<comment type="caution">
    <text evidence="1">The sequence shown here is derived from an EMBL/GenBank/DDBJ whole genome shotgun (WGS) entry which is preliminary data.</text>
</comment>
<accession>A0A366KPH6</accession>
<dbReference type="Gene3D" id="3.40.50.2000">
    <property type="entry name" value="Glycogen Phosphorylase B"/>
    <property type="match status" value="2"/>
</dbReference>
<name>A0A366KPH6_9SPHI</name>
<dbReference type="OrthoDB" id="6638088at2"/>
<gene>
    <name evidence="1" type="ORF">DRW42_21380</name>
</gene>
<sequence>MKILLFGEYSGFHYNLKLGLEKLGHQVKIASSGDGFKRLKYDISLGNSSKGVFGKFNRILKPFTKINDFKGFDVTQFVNSNPLTVFRANKWLYKEILSFSPKNFLSVCGDDPVFLDNLYRFNYHPYSALNNLDVAQIPNINKTYLDLHNTVVENVDGIIPVLLEYAIGYRNHKKKKNTIPLPLAASEHQYRDNIVKKKIHFFHGLNRPNFKGTEVIRAAMEKLADKYPNDVRITIAGSMSQKDYLTILSETNVVLDQCKSYSYAMNTLYSMAQGKIVMSGAEPEALSELNIPFDKCPIINIRPDVNQIYQELERILDQKKDIVDQGYKSRLFVEQYHNEVDIAQQYIKTWTS</sequence>
<dbReference type="AlphaFoldDB" id="A0A366KPH6"/>
<dbReference type="GO" id="GO:0016740">
    <property type="term" value="F:transferase activity"/>
    <property type="evidence" value="ECO:0007669"/>
    <property type="project" value="UniProtKB-KW"/>
</dbReference>
<dbReference type="Proteomes" id="UP000252081">
    <property type="component" value="Unassembled WGS sequence"/>
</dbReference>
<keyword evidence="1" id="KW-0808">Transferase</keyword>
<dbReference type="SUPFAM" id="SSF53756">
    <property type="entry name" value="UDP-Glycosyltransferase/glycogen phosphorylase"/>
    <property type="match status" value="1"/>
</dbReference>
<evidence type="ECO:0000313" key="2">
    <source>
        <dbReference type="Proteomes" id="UP000252081"/>
    </source>
</evidence>